<dbReference type="Pfam" id="PF22924">
    <property type="entry name" value="ACOX_C_alpha1"/>
    <property type="match status" value="1"/>
</dbReference>
<dbReference type="Gene3D" id="2.40.110.10">
    <property type="entry name" value="Butyryl-CoA Dehydrogenase, subunit A, domain 2"/>
    <property type="match status" value="1"/>
</dbReference>
<dbReference type="InterPro" id="IPR009100">
    <property type="entry name" value="AcylCoA_DH/oxidase_NM_dom_sf"/>
</dbReference>
<protein>
    <recommendedName>
        <fullName evidence="1">Acyl-CoA oxidase C-alpha1 domain-containing protein</fullName>
    </recommendedName>
</protein>
<dbReference type="Proteomes" id="UP000807469">
    <property type="component" value="Unassembled WGS sequence"/>
</dbReference>
<dbReference type="PANTHER" id="PTHR10909:SF382">
    <property type="entry name" value="ACYL-COENZYME A OXIDASE"/>
    <property type="match status" value="1"/>
</dbReference>
<dbReference type="GO" id="GO:0055088">
    <property type="term" value="P:lipid homeostasis"/>
    <property type="evidence" value="ECO:0007669"/>
    <property type="project" value="TreeGrafter"/>
</dbReference>
<evidence type="ECO:0000313" key="3">
    <source>
        <dbReference type="Proteomes" id="UP000807469"/>
    </source>
</evidence>
<dbReference type="GO" id="GO:0033540">
    <property type="term" value="P:fatty acid beta-oxidation using acyl-CoA oxidase"/>
    <property type="evidence" value="ECO:0007669"/>
    <property type="project" value="TreeGrafter"/>
</dbReference>
<dbReference type="SUPFAM" id="SSF56645">
    <property type="entry name" value="Acyl-CoA dehydrogenase NM domain-like"/>
    <property type="match status" value="1"/>
</dbReference>
<keyword evidence="3" id="KW-1185">Reference proteome</keyword>
<dbReference type="EMBL" id="MU155233">
    <property type="protein sequence ID" value="KAF9478470.1"/>
    <property type="molecule type" value="Genomic_DNA"/>
</dbReference>
<dbReference type="InterPro" id="IPR036250">
    <property type="entry name" value="AcylCo_DH-like_C"/>
</dbReference>
<name>A0A9P5Z1C6_9AGAR</name>
<feature type="domain" description="Acyl-CoA oxidase C-alpha1" evidence="1">
    <location>
        <begin position="251"/>
        <end position="386"/>
    </location>
</feature>
<dbReference type="InterPro" id="IPR046373">
    <property type="entry name" value="Acyl-CoA_Oxase/DH_mid-dom_sf"/>
</dbReference>
<dbReference type="Gene3D" id="1.20.140.10">
    <property type="entry name" value="Butyryl-CoA Dehydrogenase, subunit A, domain 3"/>
    <property type="match status" value="1"/>
</dbReference>
<organism evidence="2 3">
    <name type="scientific">Pholiota conissans</name>
    <dbReference type="NCBI Taxonomy" id="109636"/>
    <lineage>
        <taxon>Eukaryota</taxon>
        <taxon>Fungi</taxon>
        <taxon>Dikarya</taxon>
        <taxon>Basidiomycota</taxon>
        <taxon>Agaricomycotina</taxon>
        <taxon>Agaricomycetes</taxon>
        <taxon>Agaricomycetidae</taxon>
        <taxon>Agaricales</taxon>
        <taxon>Agaricineae</taxon>
        <taxon>Strophariaceae</taxon>
        <taxon>Pholiota</taxon>
    </lineage>
</organism>
<dbReference type="GO" id="GO:0003997">
    <property type="term" value="F:acyl-CoA oxidase activity"/>
    <property type="evidence" value="ECO:0007669"/>
    <property type="project" value="InterPro"/>
</dbReference>
<dbReference type="InterPro" id="IPR012258">
    <property type="entry name" value="Acyl-CoA_oxidase"/>
</dbReference>
<dbReference type="OrthoDB" id="538336at2759"/>
<dbReference type="SUPFAM" id="SSF47203">
    <property type="entry name" value="Acyl-CoA dehydrogenase C-terminal domain-like"/>
    <property type="match status" value="1"/>
</dbReference>
<sequence>MTSRTASLAQSPLFKTVSAHLPHDEKVQLAYKRAIAIGRAYRLTADDIVNTTPKFWELQMDPILPMDGAAASLLSLHLNLCAGTIARYAAVRPDMTSTLNRLLNFELFGQFCLTEIGHGLDARHLETIATVLADGSIDLHTPYDRAAKHMPPSSPCGIPTMAVVFARLVVNGEDRGIRPFSVLLHDGYNMSQGITSKLMTPRGSSVPLNHCLTYFNHVRLPPIALIAHSEKGDDIRNDFFDHIWRIIVGSMSIAGMALCSMKMGLYVAGRYSQRRTVTDALSGKLTPILSFPTQQYPILSTLAQSIVFESYLKDALKLFDDQSLSLTTRHCIAAISKATLVRHCCSSLITLGDRCGAQGVFEVNQFSVQYADMRGAAIAEGDILGLSVRFAVEILIGRIKLPKSRYPDSLLARHEASIFQELRDALATRFKHHRDPEFQALVLPQCQGLIEAVGHRMAYDAAVADGLDQRILDMFVASVVREDRSWYSEAGGLSRAKQVDFERSAMKAMLPSLDALLTELRIENYCHAPIISEEGWQKYVDGLPTFKSIDVIDTPVSHSYDRHPLRAML</sequence>
<dbReference type="GO" id="GO:0005777">
    <property type="term" value="C:peroxisome"/>
    <property type="evidence" value="ECO:0007669"/>
    <property type="project" value="InterPro"/>
</dbReference>
<reference evidence="2" key="1">
    <citation type="submission" date="2020-11" db="EMBL/GenBank/DDBJ databases">
        <authorList>
            <consortium name="DOE Joint Genome Institute"/>
            <person name="Ahrendt S."/>
            <person name="Riley R."/>
            <person name="Andreopoulos W."/>
            <person name="Labutti K."/>
            <person name="Pangilinan J."/>
            <person name="Ruiz-Duenas F.J."/>
            <person name="Barrasa J.M."/>
            <person name="Sanchez-Garcia M."/>
            <person name="Camarero S."/>
            <person name="Miyauchi S."/>
            <person name="Serrano A."/>
            <person name="Linde D."/>
            <person name="Babiker R."/>
            <person name="Drula E."/>
            <person name="Ayuso-Fernandez I."/>
            <person name="Pacheco R."/>
            <person name="Padilla G."/>
            <person name="Ferreira P."/>
            <person name="Barriuso J."/>
            <person name="Kellner H."/>
            <person name="Castanera R."/>
            <person name="Alfaro M."/>
            <person name="Ramirez L."/>
            <person name="Pisabarro A.G."/>
            <person name="Kuo A."/>
            <person name="Tritt A."/>
            <person name="Lipzen A."/>
            <person name="He G."/>
            <person name="Yan M."/>
            <person name="Ng V."/>
            <person name="Cullen D."/>
            <person name="Martin F."/>
            <person name="Rosso M.-N."/>
            <person name="Henrissat B."/>
            <person name="Hibbett D."/>
            <person name="Martinez A.T."/>
            <person name="Grigoriev I.V."/>
        </authorList>
    </citation>
    <scope>NUCLEOTIDE SEQUENCE</scope>
    <source>
        <strain evidence="2">CIRM-BRFM 674</strain>
    </source>
</reference>
<proteinExistence type="predicted"/>
<dbReference type="AlphaFoldDB" id="A0A9P5Z1C6"/>
<evidence type="ECO:0000259" key="1">
    <source>
        <dbReference type="Pfam" id="PF22924"/>
    </source>
</evidence>
<comment type="caution">
    <text evidence="2">The sequence shown here is derived from an EMBL/GenBank/DDBJ whole genome shotgun (WGS) entry which is preliminary data.</text>
</comment>
<dbReference type="GO" id="GO:0005504">
    <property type="term" value="F:fatty acid binding"/>
    <property type="evidence" value="ECO:0007669"/>
    <property type="project" value="TreeGrafter"/>
</dbReference>
<gene>
    <name evidence="2" type="ORF">BDN70DRAFT_808726</name>
</gene>
<accession>A0A9P5Z1C6</accession>
<dbReference type="PANTHER" id="PTHR10909">
    <property type="entry name" value="ELECTRON TRANSPORT OXIDOREDUCTASE"/>
    <property type="match status" value="1"/>
</dbReference>
<dbReference type="InterPro" id="IPR055060">
    <property type="entry name" value="ACOX_C_alpha1"/>
</dbReference>
<dbReference type="GO" id="GO:0071949">
    <property type="term" value="F:FAD binding"/>
    <property type="evidence" value="ECO:0007669"/>
    <property type="project" value="InterPro"/>
</dbReference>
<evidence type="ECO:0000313" key="2">
    <source>
        <dbReference type="EMBL" id="KAF9478470.1"/>
    </source>
</evidence>